<dbReference type="EMBL" id="KK115285">
    <property type="protein sequence ID" value="KFM64677.1"/>
    <property type="molecule type" value="Genomic_DNA"/>
</dbReference>
<sequence length="37" mass="4289">MIFMISFKTICACNSKIFNFDLIISNMSLTVFLILQK</sequence>
<name>A0A087THT8_STEMI</name>
<accession>A0A087THT8</accession>
<reference evidence="1 2" key="1">
    <citation type="submission" date="2013-11" db="EMBL/GenBank/DDBJ databases">
        <title>Genome sequencing of Stegodyphus mimosarum.</title>
        <authorList>
            <person name="Bechsgaard J."/>
        </authorList>
    </citation>
    <scope>NUCLEOTIDE SEQUENCE [LARGE SCALE GENOMIC DNA]</scope>
</reference>
<protein>
    <submittedName>
        <fullName evidence="1">Uncharacterized protein</fullName>
    </submittedName>
</protein>
<keyword evidence="2" id="KW-1185">Reference proteome</keyword>
<evidence type="ECO:0000313" key="1">
    <source>
        <dbReference type="EMBL" id="KFM64677.1"/>
    </source>
</evidence>
<feature type="non-terminal residue" evidence="1">
    <location>
        <position position="37"/>
    </location>
</feature>
<organism evidence="1 2">
    <name type="scientific">Stegodyphus mimosarum</name>
    <name type="common">African social velvet spider</name>
    <dbReference type="NCBI Taxonomy" id="407821"/>
    <lineage>
        <taxon>Eukaryota</taxon>
        <taxon>Metazoa</taxon>
        <taxon>Ecdysozoa</taxon>
        <taxon>Arthropoda</taxon>
        <taxon>Chelicerata</taxon>
        <taxon>Arachnida</taxon>
        <taxon>Araneae</taxon>
        <taxon>Araneomorphae</taxon>
        <taxon>Entelegynae</taxon>
        <taxon>Eresoidea</taxon>
        <taxon>Eresidae</taxon>
        <taxon>Stegodyphus</taxon>
    </lineage>
</organism>
<dbReference type="AlphaFoldDB" id="A0A087THT8"/>
<gene>
    <name evidence="1" type="ORF">X975_02976</name>
</gene>
<evidence type="ECO:0000313" key="2">
    <source>
        <dbReference type="Proteomes" id="UP000054359"/>
    </source>
</evidence>
<proteinExistence type="predicted"/>
<dbReference type="Proteomes" id="UP000054359">
    <property type="component" value="Unassembled WGS sequence"/>
</dbReference>